<dbReference type="Proteomes" id="UP000198816">
    <property type="component" value="Unassembled WGS sequence"/>
</dbReference>
<protein>
    <recommendedName>
        <fullName evidence="3">Phosphoglycerate mutase</fullName>
    </recommendedName>
</protein>
<keyword evidence="2" id="KW-1185">Reference proteome</keyword>
<organism evidence="1 2">
    <name type="scientific">Thiocapsa roseopersicina</name>
    <dbReference type="NCBI Taxonomy" id="1058"/>
    <lineage>
        <taxon>Bacteria</taxon>
        <taxon>Pseudomonadati</taxon>
        <taxon>Pseudomonadota</taxon>
        <taxon>Gammaproteobacteria</taxon>
        <taxon>Chromatiales</taxon>
        <taxon>Chromatiaceae</taxon>
        <taxon>Thiocapsa</taxon>
    </lineage>
</organism>
<dbReference type="InterPro" id="IPR029033">
    <property type="entry name" value="His_PPase_superfam"/>
</dbReference>
<accession>A0A1H3BAA9</accession>
<evidence type="ECO:0000313" key="1">
    <source>
        <dbReference type="EMBL" id="SDX37959.1"/>
    </source>
</evidence>
<gene>
    <name evidence="1" type="ORF">SAMN05421783_12338</name>
</gene>
<dbReference type="RefSeq" id="WP_093036271.1">
    <property type="nucleotide sequence ID" value="NZ_FNNZ01000023.1"/>
</dbReference>
<proteinExistence type="predicted"/>
<sequence>MSDKLRTEQTALALIEATGIGLQPFAQHASRGIAKLADAICEAGSQSAKAVVVVGHESTVPKIMTAIGVATEEEKRPLFDDLFRVAPSTGATQPGRYGDCP</sequence>
<evidence type="ECO:0008006" key="3">
    <source>
        <dbReference type="Google" id="ProtNLM"/>
    </source>
</evidence>
<dbReference type="STRING" id="1058.SAMN05421783_12338"/>
<reference evidence="2" key="1">
    <citation type="submission" date="2016-10" db="EMBL/GenBank/DDBJ databases">
        <authorList>
            <person name="Varghese N."/>
            <person name="Submissions S."/>
        </authorList>
    </citation>
    <scope>NUCLEOTIDE SEQUENCE [LARGE SCALE GENOMIC DNA]</scope>
    <source>
        <strain evidence="2">DSM 217</strain>
    </source>
</reference>
<dbReference type="Gene3D" id="3.40.50.1240">
    <property type="entry name" value="Phosphoglycerate mutase-like"/>
    <property type="match status" value="1"/>
</dbReference>
<evidence type="ECO:0000313" key="2">
    <source>
        <dbReference type="Proteomes" id="UP000198816"/>
    </source>
</evidence>
<dbReference type="AlphaFoldDB" id="A0A1H3BAA9"/>
<dbReference type="OrthoDB" id="3296006at2"/>
<dbReference type="EMBL" id="FNNZ01000023">
    <property type="protein sequence ID" value="SDX37959.1"/>
    <property type="molecule type" value="Genomic_DNA"/>
</dbReference>
<name>A0A1H3BAA9_THIRO</name>